<accession>A0ABT7ET85</accession>
<dbReference type="InterPro" id="IPR001466">
    <property type="entry name" value="Beta-lactam-related"/>
</dbReference>
<proteinExistence type="predicted"/>
<keyword evidence="2" id="KW-0472">Membrane</keyword>
<evidence type="ECO:0000256" key="1">
    <source>
        <dbReference type="ARBA" id="ARBA00004370"/>
    </source>
</evidence>
<evidence type="ECO:0000313" key="5">
    <source>
        <dbReference type="Proteomes" id="UP001231915"/>
    </source>
</evidence>
<organism evidence="4 5">
    <name type="scientific">Pseudoalteromonas obscura</name>
    <dbReference type="NCBI Taxonomy" id="3048491"/>
    <lineage>
        <taxon>Bacteria</taxon>
        <taxon>Pseudomonadati</taxon>
        <taxon>Pseudomonadota</taxon>
        <taxon>Gammaproteobacteria</taxon>
        <taxon>Alteromonadales</taxon>
        <taxon>Pseudoalteromonadaceae</taxon>
        <taxon>Pseudoalteromonas</taxon>
    </lineage>
</organism>
<gene>
    <name evidence="4" type="ORF">QNM18_24745</name>
</gene>
<dbReference type="RefSeq" id="WP_284138726.1">
    <property type="nucleotide sequence ID" value="NZ_JASJUT010000016.1"/>
</dbReference>
<keyword evidence="5" id="KW-1185">Reference proteome</keyword>
<evidence type="ECO:0000256" key="2">
    <source>
        <dbReference type="ARBA" id="ARBA00023136"/>
    </source>
</evidence>
<dbReference type="EC" id="3.1.1.103" evidence="4"/>
<feature type="domain" description="Beta-lactamase-related" evidence="3">
    <location>
        <begin position="37"/>
        <end position="333"/>
    </location>
</feature>
<evidence type="ECO:0000313" key="4">
    <source>
        <dbReference type="EMBL" id="MDK2598266.1"/>
    </source>
</evidence>
<keyword evidence="4" id="KW-0378">Hydrolase</keyword>
<evidence type="ECO:0000259" key="3">
    <source>
        <dbReference type="Pfam" id="PF00144"/>
    </source>
</evidence>
<dbReference type="SUPFAM" id="SSF56601">
    <property type="entry name" value="beta-lactamase/transpeptidase-like"/>
    <property type="match status" value="1"/>
</dbReference>
<dbReference type="InterPro" id="IPR050491">
    <property type="entry name" value="AmpC-like"/>
</dbReference>
<sequence>MFKILIGLIAFWTVIGCSQTVNGLQQKLEQQVVNNAAVHGIPAQAVLVNKNGKVIFKYATNSPSSRLPQTLDEHSVFPIFSVSKLFANVLVYQLLERGELNLEDNIGDYLNLPQQWQKIPLRALLNHTSGIPEYFTMTDGQVVAPKTIEEVIIAFQDQQLTSQPNEKIAYTQTNYLLIKLLLEAITAQSYETLVEERIFHPLQMSNTYLHGRSDTSNSVASYLPNGGQDLVANQYVFPTYGNSHTGAYSTAHDLNSFLSGLMSGKLVNVTLLRELWQQNKLTNGDMNYFSSGWHVEKMGPWQSVGHDGGALLRVTAMLNQRSGEYMLFIYLTNGNLDGVWSNRLIGSLQQHVLPDTFSRLIAWARYKDWFIF</sequence>
<name>A0ABT7ET85_9GAMM</name>
<comment type="caution">
    <text evidence="4">The sequence shown here is derived from an EMBL/GenBank/DDBJ whole genome shotgun (WGS) entry which is preliminary data.</text>
</comment>
<dbReference type="GO" id="GO:0016787">
    <property type="term" value="F:hydrolase activity"/>
    <property type="evidence" value="ECO:0007669"/>
    <property type="project" value="UniProtKB-KW"/>
</dbReference>
<dbReference type="Gene3D" id="3.40.710.10">
    <property type="entry name" value="DD-peptidase/beta-lactamase superfamily"/>
    <property type="match status" value="1"/>
</dbReference>
<dbReference type="PANTHER" id="PTHR46825:SF11">
    <property type="entry name" value="PENICILLIN-BINDING PROTEIN 4"/>
    <property type="match status" value="1"/>
</dbReference>
<dbReference type="EMBL" id="JASJUT010000016">
    <property type="protein sequence ID" value="MDK2598266.1"/>
    <property type="molecule type" value="Genomic_DNA"/>
</dbReference>
<reference evidence="4 5" key="1">
    <citation type="submission" date="2023-05" db="EMBL/GenBank/DDBJ databases">
        <title>Pseudoalteromonas ardens sp. nov., Pseudoalteromonas obscura sp. nov., and Pseudoalteromonas umbrosa sp. nov., isolated from the coral Montipora capitata.</title>
        <authorList>
            <person name="Thomas E.M."/>
            <person name="Smith E.M."/>
            <person name="Papke E."/>
            <person name="Shlafstein M.D."/>
            <person name="Oline D.K."/>
            <person name="Videau P."/>
            <person name="Saw J.H."/>
            <person name="Strangman W.K."/>
            <person name="Ushijima B."/>
        </authorList>
    </citation>
    <scope>NUCLEOTIDE SEQUENCE [LARGE SCALE GENOMIC DNA]</scope>
    <source>
        <strain evidence="4 5">P94</strain>
    </source>
</reference>
<protein>
    <submittedName>
        <fullName evidence="4">Serine hydrolase domain-containing protein</fullName>
        <ecNumber evidence="4">3.1.1.103</ecNumber>
    </submittedName>
</protein>
<dbReference type="InterPro" id="IPR012338">
    <property type="entry name" value="Beta-lactam/transpept-like"/>
</dbReference>
<dbReference type="Proteomes" id="UP001231915">
    <property type="component" value="Unassembled WGS sequence"/>
</dbReference>
<dbReference type="PANTHER" id="PTHR46825">
    <property type="entry name" value="D-ALANYL-D-ALANINE-CARBOXYPEPTIDASE/ENDOPEPTIDASE AMPH"/>
    <property type="match status" value="1"/>
</dbReference>
<comment type="subcellular location">
    <subcellularLocation>
        <location evidence="1">Membrane</location>
    </subcellularLocation>
</comment>
<dbReference type="Pfam" id="PF00144">
    <property type="entry name" value="Beta-lactamase"/>
    <property type="match status" value="1"/>
</dbReference>
<dbReference type="PROSITE" id="PS51257">
    <property type="entry name" value="PROKAR_LIPOPROTEIN"/>
    <property type="match status" value="1"/>
</dbReference>